<keyword evidence="6" id="KW-0406">Ion transport</keyword>
<evidence type="ECO:0000256" key="2">
    <source>
        <dbReference type="ARBA" id="ARBA00022448"/>
    </source>
</evidence>
<comment type="subcellular location">
    <subcellularLocation>
        <location evidence="1">Cell membrane</location>
        <topology evidence="1">Multi-pass membrane protein</topology>
    </subcellularLocation>
</comment>
<dbReference type="EMBL" id="JALLPB020000375">
    <property type="protein sequence ID" value="KAL3809784.1"/>
    <property type="molecule type" value="Genomic_DNA"/>
</dbReference>
<organism evidence="9 10">
    <name type="scientific">Cyclostephanos tholiformis</name>
    <dbReference type="NCBI Taxonomy" id="382380"/>
    <lineage>
        <taxon>Eukaryota</taxon>
        <taxon>Sar</taxon>
        <taxon>Stramenopiles</taxon>
        <taxon>Ochrophyta</taxon>
        <taxon>Bacillariophyta</taxon>
        <taxon>Coscinodiscophyceae</taxon>
        <taxon>Thalassiosirophycidae</taxon>
        <taxon>Stephanodiscales</taxon>
        <taxon>Stephanodiscaceae</taxon>
        <taxon>Cyclostephanos</taxon>
    </lineage>
</organism>
<evidence type="ECO:0000256" key="3">
    <source>
        <dbReference type="ARBA" id="ARBA00022475"/>
    </source>
</evidence>
<dbReference type="AlphaFoldDB" id="A0ABD3R9U5"/>
<evidence type="ECO:0000256" key="4">
    <source>
        <dbReference type="ARBA" id="ARBA00022692"/>
    </source>
</evidence>
<keyword evidence="4" id="KW-0812">Transmembrane</keyword>
<proteinExistence type="predicted"/>
<evidence type="ECO:0000256" key="7">
    <source>
        <dbReference type="ARBA" id="ARBA00023136"/>
    </source>
</evidence>
<dbReference type="Pfam" id="PF25539">
    <property type="entry name" value="Bestrophin_2"/>
    <property type="match status" value="1"/>
</dbReference>
<accession>A0ABD3R9U5</accession>
<dbReference type="GO" id="GO:0005886">
    <property type="term" value="C:plasma membrane"/>
    <property type="evidence" value="ECO:0007669"/>
    <property type="project" value="UniProtKB-SubCell"/>
</dbReference>
<keyword evidence="5" id="KW-1133">Transmembrane helix</keyword>
<feature type="region of interest" description="Disordered" evidence="8">
    <location>
        <begin position="38"/>
        <end position="87"/>
    </location>
</feature>
<dbReference type="InterPro" id="IPR044669">
    <property type="entry name" value="YneE/VCCN1/2-like"/>
</dbReference>
<evidence type="ECO:0000313" key="10">
    <source>
        <dbReference type="Proteomes" id="UP001530377"/>
    </source>
</evidence>
<keyword evidence="3" id="KW-1003">Cell membrane</keyword>
<keyword evidence="7" id="KW-0472">Membrane</keyword>
<protein>
    <submittedName>
        <fullName evidence="9">Uncharacterized protein</fullName>
    </submittedName>
</protein>
<dbReference type="PANTHER" id="PTHR33281">
    <property type="entry name" value="UPF0187 PROTEIN YNEE"/>
    <property type="match status" value="1"/>
</dbReference>
<evidence type="ECO:0000256" key="5">
    <source>
        <dbReference type="ARBA" id="ARBA00022989"/>
    </source>
</evidence>
<comment type="caution">
    <text evidence="9">The sequence shown here is derived from an EMBL/GenBank/DDBJ whole genome shotgun (WGS) entry which is preliminary data.</text>
</comment>
<dbReference type="PANTHER" id="PTHR33281:SF19">
    <property type="entry name" value="VOLTAGE-DEPENDENT ANION CHANNEL-FORMING PROTEIN YNEE"/>
    <property type="match status" value="1"/>
</dbReference>
<gene>
    <name evidence="9" type="ORF">ACHAXA_004025</name>
</gene>
<evidence type="ECO:0000256" key="1">
    <source>
        <dbReference type="ARBA" id="ARBA00004651"/>
    </source>
</evidence>
<evidence type="ECO:0000313" key="9">
    <source>
        <dbReference type="EMBL" id="KAL3809784.1"/>
    </source>
</evidence>
<keyword evidence="10" id="KW-1185">Reference proteome</keyword>
<dbReference type="Proteomes" id="UP001530377">
    <property type="component" value="Unassembled WGS sequence"/>
</dbReference>
<dbReference type="GO" id="GO:0006811">
    <property type="term" value="P:monoatomic ion transport"/>
    <property type="evidence" value="ECO:0007669"/>
    <property type="project" value="UniProtKB-KW"/>
</dbReference>
<sequence>MMLLLRSWQSSSWRVCSGRSMEARPRRLASSRPFGVALMSASSSSSPPPTSATTTTTTTTTSATSTNSSTTKMALPPPPTVPSKFYIPRNSRVSPDSMYCIDSVYDNRIKRRRRIDPTRELNYTTTHWDLHKSVYRRVRHVLTTFGSSPFQRLMFPDFFITSIVAGCLICHNEFVAIDPSMWICMDANGTSAVAAGTTAIALLTGFRLNASYGRYAEGRRQLGVVNAASRDLASNALMWVKSKSDADRMLLLVKAYSVALTFHLNAKGNHPALRRSDPDMIERVYAEYRAEMLDVYRDDELHEDLVRACVWFRDGSNVPLGIATLMRGIIARNNVGGDDGRRGSADDALLNRELDVHVQRLVSSLGGCEGLQKTPIPTCFTRHASRLLFVWSNMIPFAIYAACGPLWTLPATIGISYTIMGIEDISVQLEEPFNILPLRQYSDGVRDAVDFVASAYPRQ</sequence>
<evidence type="ECO:0000256" key="6">
    <source>
        <dbReference type="ARBA" id="ARBA00023065"/>
    </source>
</evidence>
<keyword evidence="2" id="KW-0813">Transport</keyword>
<reference evidence="9 10" key="1">
    <citation type="submission" date="2024-10" db="EMBL/GenBank/DDBJ databases">
        <title>Updated reference genomes for cyclostephanoid diatoms.</title>
        <authorList>
            <person name="Roberts W.R."/>
            <person name="Alverson A.J."/>
        </authorList>
    </citation>
    <scope>NUCLEOTIDE SEQUENCE [LARGE SCALE GENOMIC DNA]</scope>
    <source>
        <strain evidence="9 10">AJA228-03</strain>
    </source>
</reference>
<feature type="compositionally biased region" description="Low complexity" evidence="8">
    <location>
        <begin position="40"/>
        <end position="71"/>
    </location>
</feature>
<name>A0ABD3R9U5_9STRA</name>
<evidence type="ECO:0000256" key="8">
    <source>
        <dbReference type="SAM" id="MobiDB-lite"/>
    </source>
</evidence>